<evidence type="ECO:0000313" key="14">
    <source>
        <dbReference type="EMBL" id="PRH84496.1"/>
    </source>
</evidence>
<dbReference type="PROSITE" id="PS51352">
    <property type="entry name" value="THIOREDOXIN_2"/>
    <property type="match status" value="1"/>
</dbReference>
<dbReference type="GO" id="GO:0034599">
    <property type="term" value="P:cellular response to oxidative stress"/>
    <property type="evidence" value="ECO:0007669"/>
    <property type="project" value="TreeGrafter"/>
</dbReference>
<dbReference type="CDD" id="cd03017">
    <property type="entry name" value="PRX_BCP"/>
    <property type="match status" value="1"/>
</dbReference>
<dbReference type="InterPro" id="IPR000866">
    <property type="entry name" value="AhpC/TSA"/>
</dbReference>
<dbReference type="OrthoDB" id="9812811at2"/>
<accession>A0A2S9Q571</accession>
<name>A0A2S9Q571_9HYPH</name>
<comment type="caution">
    <text evidence="14">The sequence shown here is derived from an EMBL/GenBank/DDBJ whole genome shotgun (WGS) entry which is preliminary data.</text>
</comment>
<dbReference type="PANTHER" id="PTHR42801:SF4">
    <property type="entry name" value="AHPC_TSA FAMILY PROTEIN"/>
    <property type="match status" value="1"/>
</dbReference>
<evidence type="ECO:0000259" key="13">
    <source>
        <dbReference type="PROSITE" id="PS51352"/>
    </source>
</evidence>
<evidence type="ECO:0000256" key="7">
    <source>
        <dbReference type="ARBA" id="ARBA00023157"/>
    </source>
</evidence>
<dbReference type="InterPro" id="IPR050924">
    <property type="entry name" value="Peroxiredoxin_BCP/PrxQ"/>
</dbReference>
<evidence type="ECO:0000256" key="1">
    <source>
        <dbReference type="ARBA" id="ARBA00003330"/>
    </source>
</evidence>
<dbReference type="EC" id="1.11.1.24" evidence="3"/>
<evidence type="ECO:0000313" key="15">
    <source>
        <dbReference type="Proteomes" id="UP000237682"/>
    </source>
</evidence>
<evidence type="ECO:0000256" key="11">
    <source>
        <dbReference type="ARBA" id="ARBA00042639"/>
    </source>
</evidence>
<evidence type="ECO:0000256" key="3">
    <source>
        <dbReference type="ARBA" id="ARBA00013017"/>
    </source>
</evidence>
<keyword evidence="7" id="KW-1015">Disulfide bond</keyword>
<proteinExistence type="inferred from homology"/>
<reference evidence="14 15" key="1">
    <citation type="submission" date="2018-02" db="EMBL/GenBank/DDBJ databases">
        <title>Whole genome sequencing of endophytic bacterium.</title>
        <authorList>
            <person name="Eedara R."/>
            <person name="Podile A.R."/>
        </authorList>
    </citation>
    <scope>NUCLEOTIDE SEQUENCE [LARGE SCALE GENOMIC DNA]</scope>
    <source>
        <strain evidence="14 15">RP1T</strain>
    </source>
</reference>
<organism evidence="14 15">
    <name type="scientific">Labrys okinawensis</name>
    <dbReference type="NCBI Taxonomy" id="346911"/>
    <lineage>
        <taxon>Bacteria</taxon>
        <taxon>Pseudomonadati</taxon>
        <taxon>Pseudomonadota</taxon>
        <taxon>Alphaproteobacteria</taxon>
        <taxon>Hyphomicrobiales</taxon>
        <taxon>Xanthobacteraceae</taxon>
        <taxon>Labrys</taxon>
    </lineage>
</organism>
<dbReference type="GO" id="GO:0008379">
    <property type="term" value="F:thioredoxin peroxidase activity"/>
    <property type="evidence" value="ECO:0007669"/>
    <property type="project" value="TreeGrafter"/>
</dbReference>
<sequence>MHPLQAGEAAPAFALPLADGGTVRLEDFRGRKLVIFFYPKADTQACTREAIEFSAAKADFAAAGADLLGISHDPVRKQQKFVAKHGLTTPIASDESLDMLNAYGVWGEKQMYGRTYLGIERTTLLIDAKGIIARVWSKVRVADHVAEVLAATRALA</sequence>
<comment type="function">
    <text evidence="1">Thiol-specific peroxidase that catalyzes the reduction of hydrogen peroxide and organic hydroperoxides to water and alcohols, respectively. Plays a role in cell protection against oxidative stress by detoxifying peroxides and as sensor of hydrogen peroxide-mediated signaling events.</text>
</comment>
<dbReference type="EMBL" id="PUEJ01000013">
    <property type="protein sequence ID" value="PRH84496.1"/>
    <property type="molecule type" value="Genomic_DNA"/>
</dbReference>
<keyword evidence="5" id="KW-0049">Antioxidant</keyword>
<dbReference type="InterPro" id="IPR013766">
    <property type="entry name" value="Thioredoxin_domain"/>
</dbReference>
<comment type="catalytic activity">
    <reaction evidence="12">
        <text>a hydroperoxide + [thioredoxin]-dithiol = an alcohol + [thioredoxin]-disulfide + H2O</text>
        <dbReference type="Rhea" id="RHEA:62620"/>
        <dbReference type="Rhea" id="RHEA-COMP:10698"/>
        <dbReference type="Rhea" id="RHEA-COMP:10700"/>
        <dbReference type="ChEBI" id="CHEBI:15377"/>
        <dbReference type="ChEBI" id="CHEBI:29950"/>
        <dbReference type="ChEBI" id="CHEBI:30879"/>
        <dbReference type="ChEBI" id="CHEBI:35924"/>
        <dbReference type="ChEBI" id="CHEBI:50058"/>
        <dbReference type="EC" id="1.11.1.24"/>
    </reaction>
</comment>
<dbReference type="RefSeq" id="WP_105865153.1">
    <property type="nucleotide sequence ID" value="NZ_PUEJ01000013.1"/>
</dbReference>
<evidence type="ECO:0000256" key="9">
    <source>
        <dbReference type="ARBA" id="ARBA00032824"/>
    </source>
</evidence>
<evidence type="ECO:0000256" key="6">
    <source>
        <dbReference type="ARBA" id="ARBA00023002"/>
    </source>
</evidence>
<evidence type="ECO:0000256" key="4">
    <source>
        <dbReference type="ARBA" id="ARBA00022559"/>
    </source>
</evidence>
<dbReference type="Pfam" id="PF00578">
    <property type="entry name" value="AhpC-TSA"/>
    <property type="match status" value="1"/>
</dbReference>
<evidence type="ECO:0000256" key="12">
    <source>
        <dbReference type="ARBA" id="ARBA00049091"/>
    </source>
</evidence>
<dbReference type="SUPFAM" id="SSF52833">
    <property type="entry name" value="Thioredoxin-like"/>
    <property type="match status" value="1"/>
</dbReference>
<keyword evidence="15" id="KW-1185">Reference proteome</keyword>
<dbReference type="InterPro" id="IPR036249">
    <property type="entry name" value="Thioredoxin-like_sf"/>
</dbReference>
<gene>
    <name evidence="14" type="ORF">C5L14_26995</name>
</gene>
<dbReference type="GO" id="GO:0005737">
    <property type="term" value="C:cytoplasm"/>
    <property type="evidence" value="ECO:0007669"/>
    <property type="project" value="TreeGrafter"/>
</dbReference>
<dbReference type="Proteomes" id="UP000237682">
    <property type="component" value="Unassembled WGS sequence"/>
</dbReference>
<dbReference type="FunFam" id="3.40.30.10:FF:000007">
    <property type="entry name" value="Thioredoxin-dependent thiol peroxidase"/>
    <property type="match status" value="1"/>
</dbReference>
<keyword evidence="8" id="KW-0676">Redox-active center</keyword>
<dbReference type="PANTHER" id="PTHR42801">
    <property type="entry name" value="THIOREDOXIN-DEPENDENT PEROXIDE REDUCTASE"/>
    <property type="match status" value="1"/>
</dbReference>
<evidence type="ECO:0000256" key="5">
    <source>
        <dbReference type="ARBA" id="ARBA00022862"/>
    </source>
</evidence>
<protein>
    <recommendedName>
        <fullName evidence="3">thioredoxin-dependent peroxiredoxin</fullName>
        <ecNumber evidence="3">1.11.1.24</ecNumber>
    </recommendedName>
    <alternativeName>
        <fullName evidence="9">Thioredoxin peroxidase</fullName>
    </alternativeName>
    <alternativeName>
        <fullName evidence="11">Thioredoxin-dependent peroxiredoxin Bcp</fullName>
    </alternativeName>
</protein>
<dbReference type="Gene3D" id="3.40.30.10">
    <property type="entry name" value="Glutaredoxin"/>
    <property type="match status" value="1"/>
</dbReference>
<dbReference type="GO" id="GO:0045454">
    <property type="term" value="P:cell redox homeostasis"/>
    <property type="evidence" value="ECO:0007669"/>
    <property type="project" value="TreeGrafter"/>
</dbReference>
<keyword evidence="4" id="KW-0575">Peroxidase</keyword>
<keyword evidence="6" id="KW-0560">Oxidoreductase</keyword>
<feature type="domain" description="Thioredoxin" evidence="13">
    <location>
        <begin position="4"/>
        <end position="156"/>
    </location>
</feature>
<evidence type="ECO:0000256" key="10">
    <source>
        <dbReference type="ARBA" id="ARBA00038489"/>
    </source>
</evidence>
<evidence type="ECO:0000256" key="8">
    <source>
        <dbReference type="ARBA" id="ARBA00023284"/>
    </source>
</evidence>
<dbReference type="AlphaFoldDB" id="A0A2S9Q571"/>
<evidence type="ECO:0000256" key="2">
    <source>
        <dbReference type="ARBA" id="ARBA00011245"/>
    </source>
</evidence>
<comment type="similarity">
    <text evidence="10">Belongs to the peroxiredoxin family. BCP/PrxQ subfamily.</text>
</comment>
<comment type="subunit">
    <text evidence="2">Monomer.</text>
</comment>